<gene>
    <name evidence="1" type="ORF">UQ64_11660</name>
</gene>
<evidence type="ECO:0000313" key="2">
    <source>
        <dbReference type="Proteomes" id="UP000054709"/>
    </source>
</evidence>
<name>A0A0W1B1M7_9BACL</name>
<dbReference type="RefSeq" id="WP_060622981.1">
    <property type="nucleotide sequence ID" value="NZ_LCZJ02000018.1"/>
</dbReference>
<reference evidence="1 2" key="1">
    <citation type="journal article" date="2015" name="Int. Biodeterior. Biodegradation">
        <title>Physiological and genetic screening methods for the isolation of methyl tert-butyl ether-degrading bacteria for bioremediation purposes.</title>
        <authorList>
            <person name="Guisado I.M."/>
            <person name="Purswani J."/>
            <person name="Gonzalez Lopez J."/>
            <person name="Pozo C."/>
        </authorList>
    </citation>
    <scope>NUCLEOTIDE SEQUENCE [LARGE SCALE GENOMIC DNA]</scope>
    <source>
        <strain evidence="1 2">SH7</strain>
    </source>
</reference>
<evidence type="ECO:0000313" key="1">
    <source>
        <dbReference type="EMBL" id="KTD87463.1"/>
    </source>
</evidence>
<dbReference type="EMBL" id="LCZJ02000018">
    <property type="protein sequence ID" value="KTD87463.1"/>
    <property type="molecule type" value="Genomic_DNA"/>
</dbReference>
<sequence length="466" mass="53327">MAVFASEELNLGTSLEDLGVFDPLLDEDSNYFINIKRLKSTKVSEFSDSYNKINLFFKNIGILLKASKNKQDKNYRTALRRFDFPEVQGINLGFSKGKRGAGFGKKLKEKIINDASEIIKSGSEQPEIFHLVGLFEENVGPDRLSDMVARLIYDEIVLYTKNVNELLGINQDNYPNIEFVNGLAINSYKKCEILLLPVDILHELPIARDWEDIDRVCRENETIREEINGLVGKEWKKLSVGKKKEYIREYIFKKPDILQRVIANYEATVVAPYDVNKNMEYLIEKVIHNIRKTDETVSNFNKSSFEAAREILLHYKQWVENQKGYSVLQGVESKNEEKIVQRTLHGCAGYYCNINGLDISPESNTGRGPVDFKISRGMDKTVIEIKLTSNSQVVHGFEVQIEEYAKSEQTENKIFLLVDNGKESHRVLKVKESYEKRKAEGQNPADIIIIDAKPKSSASNYKPDED</sequence>
<comment type="caution">
    <text evidence="1">The sequence shown here is derived from an EMBL/GenBank/DDBJ whole genome shotgun (WGS) entry which is preliminary data.</text>
</comment>
<dbReference type="AlphaFoldDB" id="A0A0W1B1M7"/>
<protein>
    <submittedName>
        <fullName evidence="1">Uncharacterized protein</fullName>
    </submittedName>
</protein>
<dbReference type="Proteomes" id="UP000054709">
    <property type="component" value="Unassembled WGS sequence"/>
</dbReference>
<organism evidence="1 2">
    <name type="scientific">Paenibacillus etheri</name>
    <dbReference type="NCBI Taxonomy" id="1306852"/>
    <lineage>
        <taxon>Bacteria</taxon>
        <taxon>Bacillati</taxon>
        <taxon>Bacillota</taxon>
        <taxon>Bacilli</taxon>
        <taxon>Bacillales</taxon>
        <taxon>Paenibacillaceae</taxon>
        <taxon>Paenibacillus</taxon>
    </lineage>
</organism>
<proteinExistence type="predicted"/>
<dbReference type="OrthoDB" id="212459at2"/>
<accession>A0A0W1B1M7</accession>
<keyword evidence="2" id="KW-1185">Reference proteome</keyword>